<dbReference type="Pfam" id="PF02037">
    <property type="entry name" value="SAP"/>
    <property type="match status" value="1"/>
</dbReference>
<dbReference type="PROSITE" id="PS50102">
    <property type="entry name" value="RRM"/>
    <property type="match status" value="1"/>
</dbReference>
<dbReference type="InterPro" id="IPR000504">
    <property type="entry name" value="RRM_dom"/>
</dbReference>
<feature type="domain" description="SAP" evidence="4">
    <location>
        <begin position="5"/>
        <end position="39"/>
    </location>
</feature>
<dbReference type="PANTHER" id="PTHR47031:SF3">
    <property type="entry name" value="SAP DOMAIN-CONTAINING PROTEIN"/>
    <property type="match status" value="1"/>
</dbReference>
<accession>A0A507E530</accession>
<feature type="region of interest" description="Disordered" evidence="2">
    <location>
        <begin position="439"/>
        <end position="468"/>
    </location>
</feature>
<feature type="compositionally biased region" description="Basic residues" evidence="2">
    <location>
        <begin position="144"/>
        <end position="154"/>
    </location>
</feature>
<proteinExistence type="predicted"/>
<feature type="compositionally biased region" description="Basic residues" evidence="2">
    <location>
        <begin position="268"/>
        <end position="278"/>
    </location>
</feature>
<feature type="compositionally biased region" description="Polar residues" evidence="2">
    <location>
        <begin position="367"/>
        <end position="376"/>
    </location>
</feature>
<dbReference type="SUPFAM" id="SSF54928">
    <property type="entry name" value="RNA-binding domain, RBD"/>
    <property type="match status" value="1"/>
</dbReference>
<feature type="region of interest" description="Disordered" evidence="2">
    <location>
        <begin position="559"/>
        <end position="633"/>
    </location>
</feature>
<protein>
    <recommendedName>
        <fullName evidence="7">SAP domain-containing protein</fullName>
    </recommendedName>
</protein>
<feature type="compositionally biased region" description="Basic and acidic residues" evidence="2">
    <location>
        <begin position="653"/>
        <end position="668"/>
    </location>
</feature>
<reference evidence="5 6" key="1">
    <citation type="journal article" date="2019" name="Sci. Rep.">
        <title>Comparative genomics of chytrid fungi reveal insights into the obligate biotrophic and pathogenic lifestyle of Synchytrium endobioticum.</title>
        <authorList>
            <person name="van de Vossenberg B.T.L.H."/>
            <person name="Warris S."/>
            <person name="Nguyen H.D.T."/>
            <person name="van Gent-Pelzer M.P.E."/>
            <person name="Joly D.L."/>
            <person name="van de Geest H.C."/>
            <person name="Bonants P.J.M."/>
            <person name="Smith D.S."/>
            <person name="Levesque C.A."/>
            <person name="van der Lee T.A.J."/>
        </authorList>
    </citation>
    <scope>NUCLEOTIDE SEQUENCE [LARGE SCALE GENOMIC DNA]</scope>
    <source>
        <strain evidence="5 6">CBS 809.83</strain>
    </source>
</reference>
<dbReference type="Gene3D" id="1.10.720.30">
    <property type="entry name" value="SAP domain"/>
    <property type="match status" value="1"/>
</dbReference>
<dbReference type="GO" id="GO:0003723">
    <property type="term" value="F:RNA binding"/>
    <property type="evidence" value="ECO:0007669"/>
    <property type="project" value="UniProtKB-UniRule"/>
</dbReference>
<feature type="compositionally biased region" description="Basic and acidic residues" evidence="2">
    <location>
        <begin position="335"/>
        <end position="346"/>
    </location>
</feature>
<name>A0A507E530_9FUNG</name>
<feature type="compositionally biased region" description="Basic residues" evidence="2">
    <location>
        <begin position="206"/>
        <end position="216"/>
    </location>
</feature>
<evidence type="ECO:0000313" key="5">
    <source>
        <dbReference type="EMBL" id="TPX58385.1"/>
    </source>
</evidence>
<dbReference type="Proteomes" id="UP000318582">
    <property type="component" value="Unassembled WGS sequence"/>
</dbReference>
<feature type="compositionally biased region" description="Pro residues" evidence="2">
    <location>
        <begin position="609"/>
        <end position="622"/>
    </location>
</feature>
<dbReference type="AlphaFoldDB" id="A0A507E530"/>
<evidence type="ECO:0000313" key="6">
    <source>
        <dbReference type="Proteomes" id="UP000318582"/>
    </source>
</evidence>
<dbReference type="InterPro" id="IPR034257">
    <property type="entry name" value="Acinus_RRM"/>
</dbReference>
<organism evidence="5 6">
    <name type="scientific">Powellomyces hirtus</name>
    <dbReference type="NCBI Taxonomy" id="109895"/>
    <lineage>
        <taxon>Eukaryota</taxon>
        <taxon>Fungi</taxon>
        <taxon>Fungi incertae sedis</taxon>
        <taxon>Chytridiomycota</taxon>
        <taxon>Chytridiomycota incertae sedis</taxon>
        <taxon>Chytridiomycetes</taxon>
        <taxon>Spizellomycetales</taxon>
        <taxon>Powellomycetaceae</taxon>
        <taxon>Powellomyces</taxon>
    </lineage>
</organism>
<feature type="compositionally biased region" description="Basic and acidic residues" evidence="2">
    <location>
        <begin position="705"/>
        <end position="722"/>
    </location>
</feature>
<dbReference type="InterPro" id="IPR012677">
    <property type="entry name" value="Nucleotide-bd_a/b_plait_sf"/>
</dbReference>
<evidence type="ECO:0000259" key="3">
    <source>
        <dbReference type="PROSITE" id="PS50102"/>
    </source>
</evidence>
<feature type="compositionally biased region" description="Polar residues" evidence="2">
    <location>
        <begin position="561"/>
        <end position="571"/>
    </location>
</feature>
<feature type="domain" description="RRM" evidence="3">
    <location>
        <begin position="474"/>
        <end position="549"/>
    </location>
</feature>
<feature type="compositionally biased region" description="Acidic residues" evidence="2">
    <location>
        <begin position="167"/>
        <end position="176"/>
    </location>
</feature>
<feature type="compositionally biased region" description="Low complexity" evidence="2">
    <location>
        <begin position="347"/>
        <end position="359"/>
    </location>
</feature>
<sequence>MGTDWASLTVVKLRDELKNLDLPTKGVKSELISRLEEWETAHPGSEFRPVESQKEDSPPSASHLPATPAKGGLVGRRSSVRIAKTPARGRAASKLKDAITDKTTTDDDENEAEIDTGTQSGATPDKEEEAIEPASLLLMTPATKGRRSTTRSTKKPPAENITNNTTIDDDENEIEVDTSTPSGATPDKEEEAIEPASLLPMTPATKGRRATTRSTKKPPADEITDKITTDDDEKEAEVDPGTQSGATPEKEEDAVEPASLLPMTPATKGRRATTRSTKKPPAETIVEETANGNEQQTAEPVATPANGAGRRKSTRTVTNTLAARTAHKLSQDISDETKVAEADVSGKPKASTKTSAADTASEEIETDQNTPPQSTDNQKRKKDEAGVMAKPASQAGVSEDKSVPAPVAPTAAKPAAVKEKMSVDVPKAPFKEIEKPVLADKETLSAGPISGKSGDATPRSALSFTDQPTGVPSRTILIKNFVRPLTLPAVKELLAETGTVEHFWMDKIKSHCFATYKNLDEAIQAVQHCHGLKFPSDTGRNLICEFTTREQADVSIAATEAKQQQRSTGNARGSGGGNALHPSWHVPRSRSGEADAAGVHGRQAQPQPVAAPRPEYNPPPVPNDAYPNDKIFNKTKALPPIYYRRLTDEEVRARERDAKDLERTKFGRAEYNPRSGRGGPDTYAGRPQSTSHRFAPYAGRPRAPYKADRSSNWRARSPDRRGGGRPRSPAGRR</sequence>
<feature type="compositionally biased region" description="Basic and acidic residues" evidence="2">
    <location>
        <begin position="218"/>
        <end position="229"/>
    </location>
</feature>
<dbReference type="InterPro" id="IPR003034">
    <property type="entry name" value="SAP_dom"/>
</dbReference>
<dbReference type="PANTHER" id="PTHR47031">
    <property type="entry name" value="SAP DNA-BINDING DOMAIN-CONTAINING PROTEIN"/>
    <property type="match status" value="1"/>
</dbReference>
<dbReference type="Gene3D" id="3.30.70.330">
    <property type="match status" value="1"/>
</dbReference>
<comment type="caution">
    <text evidence="5">The sequence shown here is derived from an EMBL/GenBank/DDBJ whole genome shotgun (WGS) entry which is preliminary data.</text>
</comment>
<keyword evidence="1" id="KW-0694">RNA-binding</keyword>
<keyword evidence="6" id="KW-1185">Reference proteome</keyword>
<dbReference type="InterPro" id="IPR036361">
    <property type="entry name" value="SAP_dom_sf"/>
</dbReference>
<dbReference type="STRING" id="109895.A0A507E530"/>
<dbReference type="SUPFAM" id="SSF68906">
    <property type="entry name" value="SAP domain"/>
    <property type="match status" value="1"/>
</dbReference>
<dbReference type="PROSITE" id="PS50800">
    <property type="entry name" value="SAP"/>
    <property type="match status" value="1"/>
</dbReference>
<dbReference type="EMBL" id="QEAQ01000037">
    <property type="protein sequence ID" value="TPX58385.1"/>
    <property type="molecule type" value="Genomic_DNA"/>
</dbReference>
<feature type="compositionally biased region" description="Basic and acidic residues" evidence="2">
    <location>
        <begin position="94"/>
        <end position="105"/>
    </location>
</feature>
<dbReference type="SMART" id="SM00513">
    <property type="entry name" value="SAP"/>
    <property type="match status" value="1"/>
</dbReference>
<gene>
    <name evidence="5" type="ORF">PhCBS80983_g03205</name>
</gene>
<dbReference type="CDD" id="cd12432">
    <property type="entry name" value="RRM_ACINU"/>
    <property type="match status" value="1"/>
</dbReference>
<evidence type="ECO:0000256" key="1">
    <source>
        <dbReference type="PROSITE-ProRule" id="PRU00176"/>
    </source>
</evidence>
<feature type="compositionally biased region" description="Basic and acidic residues" evidence="2">
    <location>
        <begin position="48"/>
        <end position="57"/>
    </location>
</feature>
<feature type="region of interest" description="Disordered" evidence="2">
    <location>
        <begin position="36"/>
        <end position="422"/>
    </location>
</feature>
<evidence type="ECO:0000256" key="2">
    <source>
        <dbReference type="SAM" id="MobiDB-lite"/>
    </source>
</evidence>
<evidence type="ECO:0000259" key="4">
    <source>
        <dbReference type="PROSITE" id="PS50800"/>
    </source>
</evidence>
<dbReference type="InterPro" id="IPR035979">
    <property type="entry name" value="RBD_domain_sf"/>
</dbReference>
<evidence type="ECO:0008006" key="7">
    <source>
        <dbReference type="Google" id="ProtNLM"/>
    </source>
</evidence>
<feature type="region of interest" description="Disordered" evidence="2">
    <location>
        <begin position="653"/>
        <end position="733"/>
    </location>
</feature>
<feature type="compositionally biased region" description="Low complexity" evidence="2">
    <location>
        <begin position="403"/>
        <end position="415"/>
    </location>
</feature>